<name>A0A2I0R6C1_9FLAO</name>
<evidence type="ECO:0000313" key="11">
    <source>
        <dbReference type="Proteomes" id="UP000236654"/>
    </source>
</evidence>
<gene>
    <name evidence="10" type="ORF">CW751_01990</name>
</gene>
<accession>A0A2I0R6C1</accession>
<keyword evidence="7" id="KW-0413">Isomerase</keyword>
<feature type="transmembrane region" description="Helical" evidence="8">
    <location>
        <begin position="149"/>
        <end position="172"/>
    </location>
</feature>
<keyword evidence="4" id="KW-0125">Carotenoid biosynthesis</keyword>
<dbReference type="EMBL" id="PJNI01000001">
    <property type="protein sequence ID" value="PKR82132.1"/>
    <property type="molecule type" value="Genomic_DNA"/>
</dbReference>
<evidence type="ECO:0000313" key="10">
    <source>
        <dbReference type="EMBL" id="PKR82132.1"/>
    </source>
</evidence>
<feature type="transmembrane region" description="Helical" evidence="8">
    <location>
        <begin position="193"/>
        <end position="214"/>
    </location>
</feature>
<evidence type="ECO:0000256" key="8">
    <source>
        <dbReference type="SAM" id="Phobius"/>
    </source>
</evidence>
<evidence type="ECO:0000256" key="4">
    <source>
        <dbReference type="ARBA" id="ARBA00022746"/>
    </source>
</evidence>
<dbReference type="Pfam" id="PF18916">
    <property type="entry name" value="Lycopene_cyc"/>
    <property type="match status" value="2"/>
</dbReference>
<feature type="domain" description="Lycopene cyclase" evidence="9">
    <location>
        <begin position="127"/>
        <end position="218"/>
    </location>
</feature>
<feature type="transmembrane region" description="Helical" evidence="8">
    <location>
        <begin position="102"/>
        <end position="120"/>
    </location>
</feature>
<comment type="caution">
    <text evidence="10">The sequence shown here is derived from an EMBL/GenBank/DDBJ whole genome shotgun (WGS) entry which is preliminary data.</text>
</comment>
<dbReference type="GO" id="GO:0016020">
    <property type="term" value="C:membrane"/>
    <property type="evidence" value="ECO:0007669"/>
    <property type="project" value="UniProtKB-SubCell"/>
</dbReference>
<dbReference type="AlphaFoldDB" id="A0A2I0R6C1"/>
<evidence type="ECO:0000256" key="6">
    <source>
        <dbReference type="ARBA" id="ARBA00023136"/>
    </source>
</evidence>
<evidence type="ECO:0000256" key="7">
    <source>
        <dbReference type="ARBA" id="ARBA00023235"/>
    </source>
</evidence>
<dbReference type="GO" id="GO:0016117">
    <property type="term" value="P:carotenoid biosynthetic process"/>
    <property type="evidence" value="ECO:0007669"/>
    <property type="project" value="UniProtKB-KW"/>
</dbReference>
<dbReference type="GO" id="GO:0016872">
    <property type="term" value="F:intramolecular lyase activity"/>
    <property type="evidence" value="ECO:0007669"/>
    <property type="project" value="InterPro"/>
</dbReference>
<organism evidence="10 11">
    <name type="scientific">Brumimicrobium salinarum</name>
    <dbReference type="NCBI Taxonomy" id="2058658"/>
    <lineage>
        <taxon>Bacteria</taxon>
        <taxon>Pseudomonadati</taxon>
        <taxon>Bacteroidota</taxon>
        <taxon>Flavobacteriia</taxon>
        <taxon>Flavobacteriales</taxon>
        <taxon>Crocinitomicaceae</taxon>
        <taxon>Brumimicrobium</taxon>
    </lineage>
</organism>
<comment type="pathway">
    <text evidence="2">Carotenoid biosynthesis.</text>
</comment>
<keyword evidence="6 8" id="KW-0472">Membrane</keyword>
<feature type="transmembrane region" description="Helical" evidence="8">
    <location>
        <begin position="73"/>
        <end position="90"/>
    </location>
</feature>
<protein>
    <recommendedName>
        <fullName evidence="9">Lycopene cyclase domain-containing protein</fullName>
    </recommendedName>
</protein>
<keyword evidence="3 8" id="KW-0812">Transmembrane</keyword>
<dbReference type="InterPro" id="IPR017825">
    <property type="entry name" value="Lycopene_cyclase_dom"/>
</dbReference>
<evidence type="ECO:0000256" key="3">
    <source>
        <dbReference type="ARBA" id="ARBA00022692"/>
    </source>
</evidence>
<feature type="transmembrane region" description="Helical" evidence="8">
    <location>
        <begin position="125"/>
        <end position="143"/>
    </location>
</feature>
<reference evidence="10 11" key="1">
    <citation type="submission" date="2017-12" db="EMBL/GenBank/DDBJ databases">
        <title>The draft genome sequence of Brumimicrobium saltpan LHR20.</title>
        <authorList>
            <person name="Do Z.-J."/>
            <person name="Luo H.-R."/>
        </authorList>
    </citation>
    <scope>NUCLEOTIDE SEQUENCE [LARGE SCALE GENOMIC DNA]</scope>
    <source>
        <strain evidence="10 11">LHR20</strain>
    </source>
</reference>
<dbReference type="GO" id="GO:0045436">
    <property type="term" value="F:lycopene beta cyclase activity"/>
    <property type="evidence" value="ECO:0007669"/>
    <property type="project" value="UniProtKB-ARBA"/>
</dbReference>
<comment type="subcellular location">
    <subcellularLocation>
        <location evidence="1">Membrane</location>
        <topology evidence="1">Multi-pass membrane protein</topology>
    </subcellularLocation>
</comment>
<feature type="domain" description="Lycopene cyclase" evidence="9">
    <location>
        <begin position="2"/>
        <end position="89"/>
    </location>
</feature>
<evidence type="ECO:0000256" key="1">
    <source>
        <dbReference type="ARBA" id="ARBA00004141"/>
    </source>
</evidence>
<keyword evidence="5 8" id="KW-1133">Transmembrane helix</keyword>
<feature type="transmembrane region" description="Helical" evidence="8">
    <location>
        <begin position="28"/>
        <end position="52"/>
    </location>
</feature>
<evidence type="ECO:0000259" key="9">
    <source>
        <dbReference type="Pfam" id="PF18916"/>
    </source>
</evidence>
<sequence length="229" mass="26961">MWINVLIILFLLLLSFEKKIRFYTYWKTLFPALLGVGSVFVALVIYFTDVGVWSYSQTGLTGYSLYNVPVEGYLLLFTIPYAGVFIYEAVKIYSSSYRPVRLSYYFALLFTLFAIVTAVMYKDNVFTFTTFLGAGLLNWIVYFGFTPRWYPYFCISFFSVQIPLLIVNGIFMRIGKNISILHFNENKILEMKIFYTPLELICFNFLLLFSVIIIHEYFRNLWENKQKST</sequence>
<dbReference type="Proteomes" id="UP000236654">
    <property type="component" value="Unassembled WGS sequence"/>
</dbReference>
<evidence type="ECO:0000256" key="2">
    <source>
        <dbReference type="ARBA" id="ARBA00004829"/>
    </source>
</evidence>
<keyword evidence="11" id="KW-1185">Reference proteome</keyword>
<proteinExistence type="predicted"/>
<evidence type="ECO:0000256" key="5">
    <source>
        <dbReference type="ARBA" id="ARBA00022989"/>
    </source>
</evidence>